<dbReference type="Proteomes" id="UP000002640">
    <property type="component" value="Unassembled WGS sequence"/>
</dbReference>
<name>G4ZW34_PHYSP</name>
<evidence type="ECO:0000313" key="2">
    <source>
        <dbReference type="Proteomes" id="UP000002640"/>
    </source>
</evidence>
<sequence length="92" mass="9998">AFVFGAKLDVDGMTYVGSGDDDDPFIVGVTSLAILDSCIRFSTGDALSCSMLTQPFELSDIGYPVITCGFTDQARRYQVGAFFVVSRRTEHE</sequence>
<dbReference type="EMBL" id="JH159157">
    <property type="protein sequence ID" value="EGZ12316.1"/>
    <property type="molecule type" value="Genomic_DNA"/>
</dbReference>
<feature type="non-terminal residue" evidence="1">
    <location>
        <position position="92"/>
    </location>
</feature>
<dbReference type="OMA" id="FAITHST"/>
<evidence type="ECO:0000313" key="1">
    <source>
        <dbReference type="EMBL" id="EGZ12316.1"/>
    </source>
</evidence>
<proteinExistence type="predicted"/>
<feature type="non-terminal residue" evidence="1">
    <location>
        <position position="1"/>
    </location>
</feature>
<gene>
    <name evidence="1" type="ORF">PHYSODRAFT_377643</name>
</gene>
<dbReference type="GeneID" id="20650597"/>
<reference evidence="1 2" key="1">
    <citation type="journal article" date="2006" name="Science">
        <title>Phytophthora genome sequences uncover evolutionary origins and mechanisms of pathogenesis.</title>
        <authorList>
            <person name="Tyler B.M."/>
            <person name="Tripathy S."/>
            <person name="Zhang X."/>
            <person name="Dehal P."/>
            <person name="Jiang R.H."/>
            <person name="Aerts A."/>
            <person name="Arredondo F.D."/>
            <person name="Baxter L."/>
            <person name="Bensasson D."/>
            <person name="Beynon J.L."/>
            <person name="Chapman J."/>
            <person name="Damasceno C.M."/>
            <person name="Dorrance A.E."/>
            <person name="Dou D."/>
            <person name="Dickerman A.W."/>
            <person name="Dubchak I.L."/>
            <person name="Garbelotto M."/>
            <person name="Gijzen M."/>
            <person name="Gordon S.G."/>
            <person name="Govers F."/>
            <person name="Grunwald N.J."/>
            <person name="Huang W."/>
            <person name="Ivors K.L."/>
            <person name="Jones R.W."/>
            <person name="Kamoun S."/>
            <person name="Krampis K."/>
            <person name="Lamour K.H."/>
            <person name="Lee M.K."/>
            <person name="McDonald W.H."/>
            <person name="Medina M."/>
            <person name="Meijer H.J."/>
            <person name="Nordberg E.K."/>
            <person name="Maclean D.J."/>
            <person name="Ospina-Giraldo M.D."/>
            <person name="Morris P.F."/>
            <person name="Phuntumart V."/>
            <person name="Putnam N.H."/>
            <person name="Rash S."/>
            <person name="Rose J.K."/>
            <person name="Sakihama Y."/>
            <person name="Salamov A.A."/>
            <person name="Savidor A."/>
            <person name="Scheuring C.F."/>
            <person name="Smith B.M."/>
            <person name="Sobral B.W."/>
            <person name="Terry A."/>
            <person name="Torto-Alalibo T.A."/>
            <person name="Win J."/>
            <person name="Xu Z."/>
            <person name="Zhang H."/>
            <person name="Grigoriev I.V."/>
            <person name="Rokhsar D.S."/>
            <person name="Boore J.L."/>
        </authorList>
    </citation>
    <scope>NUCLEOTIDE SEQUENCE [LARGE SCALE GENOMIC DNA]</scope>
    <source>
        <strain evidence="1 2">P6497</strain>
    </source>
</reference>
<dbReference type="KEGG" id="psoj:PHYSODRAFT_377643"/>
<protein>
    <submittedName>
        <fullName evidence="1">Uncharacterized protein</fullName>
    </submittedName>
</protein>
<dbReference type="AlphaFoldDB" id="G4ZW34"/>
<accession>G4ZW34</accession>
<organism evidence="1 2">
    <name type="scientific">Phytophthora sojae (strain P6497)</name>
    <name type="common">Soybean stem and root rot agent</name>
    <name type="synonym">Phytophthora megasperma f. sp. glycines</name>
    <dbReference type="NCBI Taxonomy" id="1094619"/>
    <lineage>
        <taxon>Eukaryota</taxon>
        <taxon>Sar</taxon>
        <taxon>Stramenopiles</taxon>
        <taxon>Oomycota</taxon>
        <taxon>Peronosporomycetes</taxon>
        <taxon>Peronosporales</taxon>
        <taxon>Peronosporaceae</taxon>
        <taxon>Phytophthora</taxon>
    </lineage>
</organism>
<dbReference type="RefSeq" id="XP_009532649.1">
    <property type="nucleotide sequence ID" value="XM_009534354.1"/>
</dbReference>
<dbReference type="InParanoid" id="G4ZW34"/>
<keyword evidence="2" id="KW-1185">Reference proteome</keyword>